<dbReference type="GO" id="GO:0006950">
    <property type="term" value="P:response to stress"/>
    <property type="evidence" value="ECO:0007669"/>
    <property type="project" value="UniProtKB-ARBA"/>
</dbReference>
<dbReference type="PROSITE" id="PS00329">
    <property type="entry name" value="HSP70_2"/>
    <property type="match status" value="1"/>
</dbReference>
<protein>
    <submittedName>
        <fullName evidence="4">Heat shock protein 70 family</fullName>
    </submittedName>
</protein>
<dbReference type="SUPFAM" id="SSF53067">
    <property type="entry name" value="Actin-like ATPase domain"/>
    <property type="match status" value="2"/>
</dbReference>
<comment type="similarity">
    <text evidence="1">Belongs to the heat shock protein 70 family.</text>
</comment>
<dbReference type="WBParaSite" id="GPUH_0001758101-mRNA-1">
    <property type="protein sequence ID" value="GPUH_0001758101-mRNA-1"/>
    <property type="gene ID" value="GPUH_0001758101"/>
</dbReference>
<evidence type="ECO:0000313" key="4">
    <source>
        <dbReference type="WBParaSite" id="GPUH_0001758101-mRNA-1"/>
    </source>
</evidence>
<accession>A0A183E9B8</accession>
<dbReference type="Pfam" id="PF00012">
    <property type="entry name" value="HSP70"/>
    <property type="match status" value="1"/>
</dbReference>
<dbReference type="AlphaFoldDB" id="A0A183E9B8"/>
<sequence>LLVGLRAVEQQEHNPLGTIYDAKRFIGKKFSADDPEFQDDKKRYPFKIDLDDEGSVYFTVPLESGKVKKIRPEEVGAIIIDYLRKAAEKKYRTKFKQGVISVPADFDDAQRIECRRVISEPTAAALAYGLHKKKGVQYIIVVDLGGGTLDVSILWLQGVMFMTIAMAGNNRLGGQDFNDRVQHHLMEVLLFIRRNRGKALGDKGDIQQLRLAIEAAKIQLTTFPVTNIDSNLQSLGKFHYRVMIL</sequence>
<dbReference type="GO" id="GO:0140662">
    <property type="term" value="F:ATP-dependent protein folding chaperone"/>
    <property type="evidence" value="ECO:0007669"/>
    <property type="project" value="InterPro"/>
</dbReference>
<dbReference type="PANTHER" id="PTHR19375">
    <property type="entry name" value="HEAT SHOCK PROTEIN 70KDA"/>
    <property type="match status" value="1"/>
</dbReference>
<organism evidence="4">
    <name type="scientific">Gongylonema pulchrum</name>
    <dbReference type="NCBI Taxonomy" id="637853"/>
    <lineage>
        <taxon>Eukaryota</taxon>
        <taxon>Metazoa</taxon>
        <taxon>Ecdysozoa</taxon>
        <taxon>Nematoda</taxon>
        <taxon>Chromadorea</taxon>
        <taxon>Rhabditida</taxon>
        <taxon>Spirurina</taxon>
        <taxon>Spiruromorpha</taxon>
        <taxon>Spiruroidea</taxon>
        <taxon>Gongylonematidae</taxon>
        <taxon>Gongylonema</taxon>
    </lineage>
</organism>
<dbReference type="InterPro" id="IPR018181">
    <property type="entry name" value="Heat_shock_70_CS"/>
</dbReference>
<evidence type="ECO:0000256" key="2">
    <source>
        <dbReference type="ARBA" id="ARBA00022741"/>
    </source>
</evidence>
<dbReference type="GO" id="GO:0005524">
    <property type="term" value="F:ATP binding"/>
    <property type="evidence" value="ECO:0007669"/>
    <property type="project" value="UniProtKB-KW"/>
</dbReference>
<proteinExistence type="inferred from homology"/>
<keyword evidence="3" id="KW-0067">ATP-binding</keyword>
<reference evidence="4" key="1">
    <citation type="submission" date="2016-06" db="UniProtKB">
        <authorList>
            <consortium name="WormBaseParasite"/>
        </authorList>
    </citation>
    <scope>IDENTIFICATION</scope>
</reference>
<dbReference type="Gene3D" id="3.30.420.40">
    <property type="match status" value="2"/>
</dbReference>
<dbReference type="InterPro" id="IPR043129">
    <property type="entry name" value="ATPase_NBD"/>
</dbReference>
<dbReference type="Gene3D" id="3.90.640.10">
    <property type="entry name" value="Actin, Chain A, domain 4"/>
    <property type="match status" value="1"/>
</dbReference>
<dbReference type="InterPro" id="IPR013126">
    <property type="entry name" value="Hsp_70_fam"/>
</dbReference>
<name>A0A183E9B8_9BILA</name>
<evidence type="ECO:0000256" key="1">
    <source>
        <dbReference type="ARBA" id="ARBA00007381"/>
    </source>
</evidence>
<evidence type="ECO:0000256" key="3">
    <source>
        <dbReference type="ARBA" id="ARBA00022840"/>
    </source>
</evidence>
<keyword evidence="2" id="KW-0547">Nucleotide-binding</keyword>